<dbReference type="EMBL" id="JARPUR010000001">
    <property type="protein sequence ID" value="KAK4886316.1"/>
    <property type="molecule type" value="Genomic_DNA"/>
</dbReference>
<organism evidence="1 2">
    <name type="scientific">Aquatica leii</name>
    <dbReference type="NCBI Taxonomy" id="1421715"/>
    <lineage>
        <taxon>Eukaryota</taxon>
        <taxon>Metazoa</taxon>
        <taxon>Ecdysozoa</taxon>
        <taxon>Arthropoda</taxon>
        <taxon>Hexapoda</taxon>
        <taxon>Insecta</taxon>
        <taxon>Pterygota</taxon>
        <taxon>Neoptera</taxon>
        <taxon>Endopterygota</taxon>
        <taxon>Coleoptera</taxon>
        <taxon>Polyphaga</taxon>
        <taxon>Elateriformia</taxon>
        <taxon>Elateroidea</taxon>
        <taxon>Lampyridae</taxon>
        <taxon>Luciolinae</taxon>
        <taxon>Aquatica</taxon>
    </lineage>
</organism>
<reference evidence="2" key="1">
    <citation type="submission" date="2023-01" db="EMBL/GenBank/DDBJ databases">
        <title>Key to firefly adult light organ development and bioluminescence: homeobox transcription factors regulate luciferase expression and transportation to peroxisome.</title>
        <authorList>
            <person name="Fu X."/>
        </authorList>
    </citation>
    <scope>NUCLEOTIDE SEQUENCE [LARGE SCALE GENOMIC DNA]</scope>
</reference>
<dbReference type="AlphaFoldDB" id="A0AAN7PMK4"/>
<dbReference type="Gene3D" id="3.40.50.300">
    <property type="entry name" value="P-loop containing nucleotide triphosphate hydrolases"/>
    <property type="match status" value="1"/>
</dbReference>
<dbReference type="SUPFAM" id="SSF52540">
    <property type="entry name" value="P-loop containing nucleoside triphosphate hydrolases"/>
    <property type="match status" value="1"/>
</dbReference>
<comment type="caution">
    <text evidence="1">The sequence shown here is derived from an EMBL/GenBank/DDBJ whole genome shotgun (WGS) entry which is preliminary data.</text>
</comment>
<keyword evidence="2" id="KW-1185">Reference proteome</keyword>
<dbReference type="InterPro" id="IPR027417">
    <property type="entry name" value="P-loop_NTPase"/>
</dbReference>
<name>A0AAN7PMK4_9COLE</name>
<gene>
    <name evidence="1" type="ORF">RN001_002587</name>
</gene>
<evidence type="ECO:0000313" key="2">
    <source>
        <dbReference type="Proteomes" id="UP001353858"/>
    </source>
</evidence>
<accession>A0AAN7PMK4</accession>
<dbReference type="Proteomes" id="UP001353858">
    <property type="component" value="Unassembled WGS sequence"/>
</dbReference>
<evidence type="ECO:0000313" key="1">
    <source>
        <dbReference type="EMBL" id="KAK4886316.1"/>
    </source>
</evidence>
<proteinExistence type="predicted"/>
<protein>
    <submittedName>
        <fullName evidence="1">Uncharacterized protein</fullName>
    </submittedName>
</protein>
<sequence>MAAKTTRDVKKFSPYSKREDWKKNYRSPASPVYVPTAKDYTLFEEAKKSYGISNTEDESKLELREKHELFNEVSIPLNHSYSKIARLGIDVYNGFRPCLKIIKSGFNSGVYFTLPQFTEFLSVLGNMIEDLSHKDVGKYHLENYIVHTTDVNAVRFVPKNVEEKFQLYVGLSSLQSIRRMKSYFMSLLSDRENCDCPFQEFIHDVVNFVDSKKKQEACYEDFVEVLKKKYNKNFMLFELVHKFSTIVAGPSGCGKSYFIVNFIKNMNDVCDTKFENVIWFYDEWQSLYKDLPKIKFQEGLPSMDAFDGREPNLIIIDDLMRETNSAVVDIFTKGCHHRNLSVFFLTQNVFHQGKGQRDISLNAHYIVLFKNPRDKAQIKHLTRQVYPENPKFLEEAYNDATSNPHGYLLFDLKQGTPDIVRFRTSIFNEDGACYIYIPKKGKHAELLRALTKLGPNERQALLKCASDKQIHCICECIYNTLKGKVPLSGTQKSRLSRHKNTLRRIVKQGESIKKKKQILLQQGGAFLPFLLAPLISGMIIVPPELIQRLKTTPEPTQNNVLSELDIEMNKVLNSKLADHDKWNMYNQILQRYLHFVGESRQPVNISVEEEKITKMTDSDIINTLPPTYKKKAENFLRILNTSGNILWDKNGVTLEVFNSPPHRRAENVILVLCN</sequence>